<keyword evidence="2" id="KW-1185">Reference proteome</keyword>
<proteinExistence type="predicted"/>
<dbReference type="EMBL" id="RAWE01000406">
    <property type="protein sequence ID" value="RKG93360.1"/>
    <property type="molecule type" value="Genomic_DNA"/>
</dbReference>
<dbReference type="RefSeq" id="WP_147450516.1">
    <property type="nucleotide sequence ID" value="NZ_RAWE01000406.1"/>
</dbReference>
<name>A0A3A8JNI0_9BACT</name>
<reference evidence="2" key="1">
    <citation type="submission" date="2018-09" db="EMBL/GenBank/DDBJ databases">
        <authorList>
            <person name="Livingstone P.G."/>
            <person name="Whitworth D.E."/>
        </authorList>
    </citation>
    <scope>NUCLEOTIDE SEQUENCE [LARGE SCALE GENOMIC DNA]</scope>
    <source>
        <strain evidence="2">CA043D</strain>
    </source>
</reference>
<gene>
    <name evidence="1" type="ORF">D7X32_43765</name>
</gene>
<dbReference type="Proteomes" id="UP000268313">
    <property type="component" value="Unassembled WGS sequence"/>
</dbReference>
<evidence type="ECO:0000313" key="2">
    <source>
        <dbReference type="Proteomes" id="UP000268313"/>
    </source>
</evidence>
<dbReference type="OrthoDB" id="9866163at2"/>
<evidence type="ECO:0000313" key="1">
    <source>
        <dbReference type="EMBL" id="RKG93360.1"/>
    </source>
</evidence>
<dbReference type="AlphaFoldDB" id="A0A3A8JNI0"/>
<feature type="non-terminal residue" evidence="1">
    <location>
        <position position="129"/>
    </location>
</feature>
<protein>
    <submittedName>
        <fullName evidence="1">Uncharacterized protein</fullName>
    </submittedName>
</protein>
<comment type="caution">
    <text evidence="1">The sequence shown here is derived from an EMBL/GenBank/DDBJ whole genome shotgun (WGS) entry which is preliminary data.</text>
</comment>
<organism evidence="1 2">
    <name type="scientific">Corallococcus carmarthensis</name>
    <dbReference type="NCBI Taxonomy" id="2316728"/>
    <lineage>
        <taxon>Bacteria</taxon>
        <taxon>Pseudomonadati</taxon>
        <taxon>Myxococcota</taxon>
        <taxon>Myxococcia</taxon>
        <taxon>Myxococcales</taxon>
        <taxon>Cystobacterineae</taxon>
        <taxon>Myxococcaceae</taxon>
        <taxon>Corallococcus</taxon>
    </lineage>
</organism>
<sequence>MPAGMVRLLSGQLVTEEDASQVIPGELPPEARWPAPTDVAPDVGLQFPSDEACSHADELERVRAELARRNEALLRERESRLRAEAELSGFARAVALLVPALAVPGVSRLPVPMVVPSVPGDRGDMSPGT</sequence>
<accession>A0A3A8JNI0</accession>